<keyword evidence="8" id="KW-0479">Metal-binding</keyword>
<feature type="domain" description="Glutamyl/glutaminyl-tRNA synthetase class Ib catalytic" evidence="9">
    <location>
        <begin position="3"/>
        <end position="320"/>
    </location>
</feature>
<sequence>MSEVRVRFAPSPTGYLHIGGARTALFNWLFARKMGGKLILRIEDTDIERLKEDSVSQIITSLKWLGINWDEGPEAGGEYGPYYQSERFDIYKKYAQQLLDEGKAYYCFCTTEDLAAQREKQRAAKQPFRYARTCRDIPAEEAKARIAAGEPYSIRIKIPAEGSITVHDLIHGEVAFNMDQFDDFVIVKSNGIPTYNFAVCVDDHLMGMTHVLRAEEHLSNTPKQLLVYEALGWEPPKFGHMPMILAMDRSKLSKRHGATSVEEFRSQGYLPEAIINYLTLLGWGPGDEREIFTLEETVKLFELEQMSKKAAIYDTKKLTWMNGQYLSELPLEKILPDAKPFFVKDGLVTEEWFNDAANEAYFEKLVDVVRVRVKTLQEVADASTYFFKDVEEYDEKGVAKHFKAENIPVLEQCIAAIKADDVYDLASTEAAYNKIAADNGLALGKVIHPTRLALTGRTVSPGMFDVMVLLGKEKTLARLEKAVEFIKSL</sequence>
<comment type="function">
    <text evidence="8">Catalyzes the attachment of glutamate to tRNA(Glu) in a two-step reaction: glutamate is first activated by ATP to form Glu-AMP and then transferred to the acceptor end of tRNA(Glu).</text>
</comment>
<proteinExistence type="inferred from homology"/>
<dbReference type="InterPro" id="IPR004527">
    <property type="entry name" value="Glu-tRNA-ligase_bac/mito"/>
</dbReference>
<comment type="subcellular location">
    <subcellularLocation>
        <location evidence="8">Cytoplasm</location>
    </subcellularLocation>
</comment>
<evidence type="ECO:0000313" key="11">
    <source>
        <dbReference type="EMBL" id="OLA36466.1"/>
    </source>
</evidence>
<keyword evidence="4 8" id="KW-0547">Nucleotide-binding</keyword>
<dbReference type="InterPro" id="IPR014729">
    <property type="entry name" value="Rossmann-like_a/b/a_fold"/>
</dbReference>
<dbReference type="Gene3D" id="1.10.10.350">
    <property type="match status" value="1"/>
</dbReference>
<dbReference type="GO" id="GO:0004818">
    <property type="term" value="F:glutamate-tRNA ligase activity"/>
    <property type="evidence" value="ECO:0007669"/>
    <property type="project" value="UniProtKB-UniRule"/>
</dbReference>
<dbReference type="PANTHER" id="PTHR43311">
    <property type="entry name" value="GLUTAMATE--TRNA LIGASE"/>
    <property type="match status" value="1"/>
</dbReference>
<dbReference type="GO" id="GO:0008270">
    <property type="term" value="F:zinc ion binding"/>
    <property type="evidence" value="ECO:0007669"/>
    <property type="project" value="UniProtKB-UniRule"/>
</dbReference>
<evidence type="ECO:0000256" key="2">
    <source>
        <dbReference type="ARBA" id="ARBA00022490"/>
    </source>
</evidence>
<dbReference type="Pfam" id="PF19269">
    <property type="entry name" value="Anticodon_2"/>
    <property type="match status" value="1"/>
</dbReference>
<dbReference type="SUPFAM" id="SSF48163">
    <property type="entry name" value="An anticodon-binding domain of class I aminoacyl-tRNA synthetases"/>
    <property type="match status" value="1"/>
</dbReference>
<feature type="binding site" evidence="8">
    <location>
        <position position="109"/>
    </location>
    <ligand>
        <name>Zn(2+)</name>
        <dbReference type="ChEBI" id="CHEBI:29105"/>
    </ligand>
</feature>
<keyword evidence="2 8" id="KW-0963">Cytoplasm</keyword>
<dbReference type="PANTHER" id="PTHR43311:SF2">
    <property type="entry name" value="GLUTAMATE--TRNA LIGASE, MITOCHONDRIAL-RELATED"/>
    <property type="match status" value="1"/>
</dbReference>
<comment type="caution">
    <text evidence="11">The sequence shown here is derived from an EMBL/GenBank/DDBJ whole genome shotgun (WGS) entry which is preliminary data.</text>
</comment>
<dbReference type="InterPro" id="IPR000924">
    <property type="entry name" value="Glu/Gln-tRNA-synth"/>
</dbReference>
<evidence type="ECO:0000256" key="1">
    <source>
        <dbReference type="ARBA" id="ARBA00007894"/>
    </source>
</evidence>
<comment type="similarity">
    <text evidence="1 8">Belongs to the class-I aminoacyl-tRNA synthetase family. Glutamate--tRNA ligase type 1 subfamily.</text>
</comment>
<dbReference type="InterPro" id="IPR033910">
    <property type="entry name" value="GluRS_core"/>
</dbReference>
<protein>
    <recommendedName>
        <fullName evidence="8">Glutamate--tRNA ligase</fullName>
        <ecNumber evidence="8">6.1.1.17</ecNumber>
    </recommendedName>
    <alternativeName>
        <fullName evidence="8">Glutamyl-tRNA synthetase</fullName>
        <shortName evidence="8">GluRS</shortName>
    </alternativeName>
</protein>
<feature type="binding site" evidence="8">
    <location>
        <position position="136"/>
    </location>
    <ligand>
        <name>Zn(2+)</name>
        <dbReference type="ChEBI" id="CHEBI:29105"/>
    </ligand>
</feature>
<evidence type="ECO:0000256" key="8">
    <source>
        <dbReference type="HAMAP-Rule" id="MF_00022"/>
    </source>
</evidence>
<dbReference type="GO" id="GO:0005829">
    <property type="term" value="C:cytosol"/>
    <property type="evidence" value="ECO:0007669"/>
    <property type="project" value="TreeGrafter"/>
</dbReference>
<keyword evidence="8" id="KW-0862">Zinc</keyword>
<feature type="binding site" evidence="8">
    <location>
        <position position="134"/>
    </location>
    <ligand>
        <name>Zn(2+)</name>
        <dbReference type="ChEBI" id="CHEBI:29105"/>
    </ligand>
</feature>
<dbReference type="SUPFAM" id="SSF52374">
    <property type="entry name" value="Nucleotidylyl transferase"/>
    <property type="match status" value="1"/>
</dbReference>
<reference evidence="11 12" key="1">
    <citation type="journal article" date="2016" name="Nat. Biotechnol.">
        <title>Measurement of bacterial replication rates in microbial communities.</title>
        <authorList>
            <person name="Brown C.T."/>
            <person name="Olm M.R."/>
            <person name="Thomas B.C."/>
            <person name="Banfield J.F."/>
        </authorList>
    </citation>
    <scope>NUCLEOTIDE SEQUENCE [LARGE SCALE GENOMIC DNA]</scope>
    <source>
        <strain evidence="11">46_33</strain>
    </source>
</reference>
<dbReference type="GO" id="GO:0000049">
    <property type="term" value="F:tRNA binding"/>
    <property type="evidence" value="ECO:0007669"/>
    <property type="project" value="InterPro"/>
</dbReference>
<dbReference type="AlphaFoldDB" id="A0A1Q6R2C9"/>
<evidence type="ECO:0000256" key="7">
    <source>
        <dbReference type="ARBA" id="ARBA00023146"/>
    </source>
</evidence>
<evidence type="ECO:0000259" key="10">
    <source>
        <dbReference type="Pfam" id="PF19269"/>
    </source>
</evidence>
<dbReference type="RefSeq" id="WP_303680443.1">
    <property type="nucleotide sequence ID" value="NZ_MNTG01000045.1"/>
</dbReference>
<keyword evidence="3 8" id="KW-0436">Ligase</keyword>
<evidence type="ECO:0000256" key="3">
    <source>
        <dbReference type="ARBA" id="ARBA00022598"/>
    </source>
</evidence>
<comment type="cofactor">
    <cofactor evidence="8">
        <name>Zn(2+)</name>
        <dbReference type="ChEBI" id="CHEBI:29105"/>
    </cofactor>
    <text evidence="8">Binds 1 zinc ion per subunit.</text>
</comment>
<feature type="short sequence motif" description="'KMSKS' region" evidence="8">
    <location>
        <begin position="251"/>
        <end position="255"/>
    </location>
</feature>
<dbReference type="CDD" id="cd00808">
    <property type="entry name" value="GluRS_core"/>
    <property type="match status" value="1"/>
</dbReference>
<feature type="binding site" evidence="8">
    <location>
        <position position="254"/>
    </location>
    <ligand>
        <name>ATP</name>
        <dbReference type="ChEBI" id="CHEBI:30616"/>
    </ligand>
</feature>
<comment type="subunit">
    <text evidence="8">Monomer.</text>
</comment>
<dbReference type="InterPro" id="IPR049940">
    <property type="entry name" value="GluQ/Sye"/>
</dbReference>
<keyword evidence="6 8" id="KW-0648">Protein biosynthesis</keyword>
<dbReference type="FunFam" id="3.40.50.620:FF:000045">
    <property type="entry name" value="Glutamate--tRNA ligase, mitochondrial"/>
    <property type="match status" value="1"/>
</dbReference>
<gene>
    <name evidence="8" type="primary">gltX</name>
    <name evidence="11" type="ORF">BHW43_10000</name>
</gene>
<keyword evidence="5 8" id="KW-0067">ATP-binding</keyword>
<evidence type="ECO:0000256" key="5">
    <source>
        <dbReference type="ARBA" id="ARBA00022840"/>
    </source>
</evidence>
<accession>A0A1Q6R2C9</accession>
<comment type="catalytic activity">
    <reaction evidence="8">
        <text>tRNA(Glu) + L-glutamate + ATP = L-glutamyl-tRNA(Glu) + AMP + diphosphate</text>
        <dbReference type="Rhea" id="RHEA:23540"/>
        <dbReference type="Rhea" id="RHEA-COMP:9663"/>
        <dbReference type="Rhea" id="RHEA-COMP:9680"/>
        <dbReference type="ChEBI" id="CHEBI:29985"/>
        <dbReference type="ChEBI" id="CHEBI:30616"/>
        <dbReference type="ChEBI" id="CHEBI:33019"/>
        <dbReference type="ChEBI" id="CHEBI:78442"/>
        <dbReference type="ChEBI" id="CHEBI:78520"/>
        <dbReference type="ChEBI" id="CHEBI:456215"/>
        <dbReference type="EC" id="6.1.1.17"/>
    </reaction>
</comment>
<dbReference type="Pfam" id="PF00749">
    <property type="entry name" value="tRNA-synt_1c"/>
    <property type="match status" value="1"/>
</dbReference>
<evidence type="ECO:0000256" key="6">
    <source>
        <dbReference type="ARBA" id="ARBA00022917"/>
    </source>
</evidence>
<evidence type="ECO:0000313" key="12">
    <source>
        <dbReference type="Proteomes" id="UP000186777"/>
    </source>
</evidence>
<dbReference type="PROSITE" id="PS00178">
    <property type="entry name" value="AA_TRNA_LIGASE_I"/>
    <property type="match status" value="1"/>
</dbReference>
<dbReference type="GO" id="GO:0005524">
    <property type="term" value="F:ATP binding"/>
    <property type="evidence" value="ECO:0007669"/>
    <property type="project" value="UniProtKB-UniRule"/>
</dbReference>
<dbReference type="Proteomes" id="UP000186777">
    <property type="component" value="Unassembled WGS sequence"/>
</dbReference>
<feature type="domain" description="Aminoacyl-tRNA synthetase class I anticodon-binding" evidence="10">
    <location>
        <begin position="339"/>
        <end position="482"/>
    </location>
</feature>
<dbReference type="Gene3D" id="3.40.50.620">
    <property type="entry name" value="HUPs"/>
    <property type="match status" value="1"/>
</dbReference>
<dbReference type="HAMAP" id="MF_00022">
    <property type="entry name" value="Glu_tRNA_synth_type1"/>
    <property type="match status" value="1"/>
</dbReference>
<dbReference type="PRINTS" id="PR00987">
    <property type="entry name" value="TRNASYNTHGLU"/>
</dbReference>
<dbReference type="NCBIfam" id="TIGR00464">
    <property type="entry name" value="gltX_bact"/>
    <property type="match status" value="1"/>
</dbReference>
<dbReference type="InterPro" id="IPR020751">
    <property type="entry name" value="aa-tRNA-synth_I_codon-bd_sub2"/>
</dbReference>
<dbReference type="STRING" id="626940.BHW43_10000"/>
<dbReference type="EC" id="6.1.1.17" evidence="8"/>
<dbReference type="GO" id="GO:0006424">
    <property type="term" value="P:glutamyl-tRNA aminoacylation"/>
    <property type="evidence" value="ECO:0007669"/>
    <property type="project" value="UniProtKB-UniRule"/>
</dbReference>
<feature type="binding site" evidence="8">
    <location>
        <position position="107"/>
    </location>
    <ligand>
        <name>Zn(2+)</name>
        <dbReference type="ChEBI" id="CHEBI:29105"/>
    </ligand>
</feature>
<feature type="short sequence motif" description="'HIGH' region" evidence="8">
    <location>
        <begin position="10"/>
        <end position="20"/>
    </location>
</feature>
<evidence type="ECO:0000259" key="9">
    <source>
        <dbReference type="Pfam" id="PF00749"/>
    </source>
</evidence>
<dbReference type="InterPro" id="IPR008925">
    <property type="entry name" value="aa_tRNA-synth_I_cd-bd_sf"/>
</dbReference>
<organism evidence="11 12">
    <name type="scientific">Phascolarctobacterium succinatutens</name>
    <dbReference type="NCBI Taxonomy" id="626940"/>
    <lineage>
        <taxon>Bacteria</taxon>
        <taxon>Bacillati</taxon>
        <taxon>Bacillota</taxon>
        <taxon>Negativicutes</taxon>
        <taxon>Acidaminococcales</taxon>
        <taxon>Acidaminococcaceae</taxon>
        <taxon>Phascolarctobacterium</taxon>
    </lineage>
</organism>
<name>A0A1Q6R2C9_9FIRM</name>
<dbReference type="InterPro" id="IPR001412">
    <property type="entry name" value="aa-tRNA-synth_I_CS"/>
</dbReference>
<dbReference type="InterPro" id="IPR020058">
    <property type="entry name" value="Glu/Gln-tRNA-synth_Ib_cat-dom"/>
</dbReference>
<dbReference type="EMBL" id="MNTG01000045">
    <property type="protein sequence ID" value="OLA36466.1"/>
    <property type="molecule type" value="Genomic_DNA"/>
</dbReference>
<dbReference type="InterPro" id="IPR020752">
    <property type="entry name" value="Glu-tRNA-synth_I_codon-bd_sub1"/>
</dbReference>
<evidence type="ECO:0000256" key="4">
    <source>
        <dbReference type="ARBA" id="ARBA00022741"/>
    </source>
</evidence>
<dbReference type="Gene3D" id="1.10.8.70">
    <property type="entry name" value="Glutamate-tRNA synthetase, class I, anticodon-binding domain 1"/>
    <property type="match status" value="1"/>
</dbReference>
<keyword evidence="7 8" id="KW-0030">Aminoacyl-tRNA synthetase</keyword>
<dbReference type="InterPro" id="IPR045462">
    <property type="entry name" value="aa-tRNA-synth_I_cd-bd"/>
</dbReference>